<evidence type="ECO:0000256" key="1">
    <source>
        <dbReference type="ARBA" id="ARBA00001974"/>
    </source>
</evidence>
<feature type="domain" description="Acyl-CoA dehydrogenase/oxidase N-terminal" evidence="8">
    <location>
        <begin position="7"/>
        <end position="123"/>
    </location>
</feature>
<dbReference type="InterPro" id="IPR052161">
    <property type="entry name" value="Mycobact_Acyl-CoA_DH"/>
</dbReference>
<dbReference type="InterPro" id="IPR036250">
    <property type="entry name" value="AcylCo_DH-like_C"/>
</dbReference>
<dbReference type="Gene3D" id="2.40.110.10">
    <property type="entry name" value="Butyryl-CoA Dehydrogenase, subunit A, domain 2"/>
    <property type="match status" value="1"/>
</dbReference>
<accession>A0A972NQ63</accession>
<evidence type="ECO:0000256" key="5">
    <source>
        <dbReference type="ARBA" id="ARBA00023002"/>
    </source>
</evidence>
<proteinExistence type="inferred from homology"/>
<dbReference type="Gene3D" id="1.20.140.10">
    <property type="entry name" value="Butyryl-CoA Dehydrogenase, subunit A, domain 3"/>
    <property type="match status" value="1"/>
</dbReference>
<dbReference type="InterPro" id="IPR006091">
    <property type="entry name" value="Acyl-CoA_Oxase/DH_mid-dom"/>
</dbReference>
<feature type="domain" description="Acyl-CoA dehydrogenase/oxidase C-terminal" evidence="6">
    <location>
        <begin position="233"/>
        <end position="405"/>
    </location>
</feature>
<dbReference type="PANTHER" id="PTHR43292:SF3">
    <property type="entry name" value="ACYL-COA DEHYDROGENASE FADE29"/>
    <property type="match status" value="1"/>
</dbReference>
<comment type="cofactor">
    <cofactor evidence="1">
        <name>FAD</name>
        <dbReference type="ChEBI" id="CHEBI:57692"/>
    </cofactor>
</comment>
<dbReference type="GO" id="GO:0005886">
    <property type="term" value="C:plasma membrane"/>
    <property type="evidence" value="ECO:0007669"/>
    <property type="project" value="TreeGrafter"/>
</dbReference>
<dbReference type="GO" id="GO:0050660">
    <property type="term" value="F:flavin adenine dinucleotide binding"/>
    <property type="evidence" value="ECO:0007669"/>
    <property type="project" value="InterPro"/>
</dbReference>
<dbReference type="EMBL" id="WOEZ01000092">
    <property type="protein sequence ID" value="NPT56389.1"/>
    <property type="molecule type" value="Genomic_DNA"/>
</dbReference>
<comment type="similarity">
    <text evidence="2">Belongs to the acyl-CoA dehydrogenase family.</text>
</comment>
<dbReference type="Proteomes" id="UP000655523">
    <property type="component" value="Unassembled WGS sequence"/>
</dbReference>
<dbReference type="RefSeq" id="WP_172166755.1">
    <property type="nucleotide sequence ID" value="NZ_WOEZ01000092.1"/>
</dbReference>
<dbReference type="AlphaFoldDB" id="A0A972NQ63"/>
<evidence type="ECO:0000256" key="3">
    <source>
        <dbReference type="ARBA" id="ARBA00022630"/>
    </source>
</evidence>
<evidence type="ECO:0000259" key="7">
    <source>
        <dbReference type="Pfam" id="PF02770"/>
    </source>
</evidence>
<dbReference type="Pfam" id="PF02771">
    <property type="entry name" value="Acyl-CoA_dh_N"/>
    <property type="match status" value="1"/>
</dbReference>
<dbReference type="Gene3D" id="1.10.540.10">
    <property type="entry name" value="Acyl-CoA dehydrogenase/oxidase, N-terminal domain"/>
    <property type="match status" value="1"/>
</dbReference>
<evidence type="ECO:0000256" key="2">
    <source>
        <dbReference type="ARBA" id="ARBA00009347"/>
    </source>
</evidence>
<keyword evidence="4" id="KW-0274">FAD</keyword>
<evidence type="ECO:0000259" key="8">
    <source>
        <dbReference type="Pfam" id="PF02771"/>
    </source>
</evidence>
<dbReference type="Pfam" id="PF00441">
    <property type="entry name" value="Acyl-CoA_dh_1"/>
    <property type="match status" value="1"/>
</dbReference>
<dbReference type="InterPro" id="IPR009100">
    <property type="entry name" value="AcylCoA_DH/oxidase_NM_dom_sf"/>
</dbReference>
<evidence type="ECO:0000313" key="9">
    <source>
        <dbReference type="EMBL" id="NPT56389.1"/>
    </source>
</evidence>
<dbReference type="Pfam" id="PF02770">
    <property type="entry name" value="Acyl-CoA_dh_M"/>
    <property type="match status" value="1"/>
</dbReference>
<protein>
    <submittedName>
        <fullName evidence="9">Acyl-CoA dehydrogenase</fullName>
    </submittedName>
</protein>
<comment type="caution">
    <text evidence="9">The sequence shown here is derived from an EMBL/GenBank/DDBJ whole genome shotgun (WGS) entry which is preliminary data.</text>
</comment>
<organism evidence="9 10">
    <name type="scientific">Paraburkholderia elongata</name>
    <dbReference type="NCBI Taxonomy" id="2675747"/>
    <lineage>
        <taxon>Bacteria</taxon>
        <taxon>Pseudomonadati</taxon>
        <taxon>Pseudomonadota</taxon>
        <taxon>Betaproteobacteria</taxon>
        <taxon>Burkholderiales</taxon>
        <taxon>Burkholderiaceae</taxon>
        <taxon>Paraburkholderia</taxon>
    </lineage>
</organism>
<name>A0A972NQ63_9BURK</name>
<dbReference type="InterPro" id="IPR037069">
    <property type="entry name" value="AcylCoA_DH/ox_N_sf"/>
</dbReference>
<gene>
    <name evidence="9" type="ORF">GNZ13_17775</name>
</gene>
<keyword evidence="5" id="KW-0560">Oxidoreductase</keyword>
<dbReference type="GO" id="GO:0016627">
    <property type="term" value="F:oxidoreductase activity, acting on the CH-CH group of donors"/>
    <property type="evidence" value="ECO:0007669"/>
    <property type="project" value="InterPro"/>
</dbReference>
<reference evidence="9 10" key="1">
    <citation type="submission" date="2019-11" db="EMBL/GenBank/DDBJ databases">
        <title>Metabolism of dissolved organic matter in forest soils.</title>
        <authorList>
            <person name="Cyle K.T."/>
            <person name="Wilhelm R.C."/>
            <person name="Martinez C.E."/>
        </authorList>
    </citation>
    <scope>NUCLEOTIDE SEQUENCE [LARGE SCALE GENOMIC DNA]</scope>
    <source>
        <strain evidence="9 10">5N</strain>
    </source>
</reference>
<dbReference type="InterPro" id="IPR046373">
    <property type="entry name" value="Acyl-CoA_Oxase/DH_mid-dom_sf"/>
</dbReference>
<feature type="domain" description="Acyl-CoA oxidase/dehydrogenase middle" evidence="7">
    <location>
        <begin position="127"/>
        <end position="221"/>
    </location>
</feature>
<dbReference type="SUPFAM" id="SSF56645">
    <property type="entry name" value="Acyl-CoA dehydrogenase NM domain-like"/>
    <property type="match status" value="1"/>
</dbReference>
<dbReference type="SUPFAM" id="SSF47203">
    <property type="entry name" value="Acyl-CoA dehydrogenase C-terminal domain-like"/>
    <property type="match status" value="1"/>
</dbReference>
<evidence type="ECO:0000259" key="6">
    <source>
        <dbReference type="Pfam" id="PF00441"/>
    </source>
</evidence>
<dbReference type="InterPro" id="IPR013786">
    <property type="entry name" value="AcylCoA_DH/ox_N"/>
</dbReference>
<evidence type="ECO:0000256" key="4">
    <source>
        <dbReference type="ARBA" id="ARBA00022827"/>
    </source>
</evidence>
<evidence type="ECO:0000313" key="10">
    <source>
        <dbReference type="Proteomes" id="UP000655523"/>
    </source>
</evidence>
<keyword evidence="10" id="KW-1185">Reference proteome</keyword>
<sequence>MDLQWSDSDLAFRDEVRAFFAVHLTDELRAAGRLMTSVYADHQAAMQWQHILAAKGWAAPAWPVEYGGCGWSAAQRYLFARERVAAGAPPLSPMGIQMCAPALIKFGTPAQKAYFLPRMLSGEHIWCQGYSEPQSGSDLASLTMRAREDGDDLVCDGSKIWATHAQDANWIFCLVRTSREEKPQLGITFVLIDMRTPGISIQPIVMSSGEHIQNQVFFDQVRVPKANVIGTIGAGWTVAKFVLEFERGGTAYTPELHDMLDNLRQFAETVPGETTDRLIDDPHFASKLAAARIRIAALEVYELRTMSALSAGRSPGTNASVMKILGTELSQHLTELGMEAAGHYGRAFQPQAACPGGPVKLWHTTGPHVGPQAAVLAPLRYFNDRAGSIYAGSNEVQRNILAKAALGLH</sequence>
<keyword evidence="3" id="KW-0285">Flavoprotein</keyword>
<dbReference type="PANTHER" id="PTHR43292">
    <property type="entry name" value="ACYL-COA DEHYDROGENASE"/>
    <property type="match status" value="1"/>
</dbReference>
<dbReference type="InterPro" id="IPR009075">
    <property type="entry name" value="AcylCo_DH/oxidase_C"/>
</dbReference>